<name>A0A0G4N411_VERLO</name>
<dbReference type="AlphaFoldDB" id="A0A0G4N411"/>
<feature type="non-terminal residue" evidence="2">
    <location>
        <position position="1"/>
    </location>
</feature>
<dbReference type="Proteomes" id="UP000044602">
    <property type="component" value="Unassembled WGS sequence"/>
</dbReference>
<proteinExistence type="predicted"/>
<evidence type="ECO:0000313" key="3">
    <source>
        <dbReference type="Proteomes" id="UP000044602"/>
    </source>
</evidence>
<organism evidence="2 3">
    <name type="scientific">Verticillium longisporum</name>
    <name type="common">Verticillium dahliae var. longisporum</name>
    <dbReference type="NCBI Taxonomy" id="100787"/>
    <lineage>
        <taxon>Eukaryota</taxon>
        <taxon>Fungi</taxon>
        <taxon>Dikarya</taxon>
        <taxon>Ascomycota</taxon>
        <taxon>Pezizomycotina</taxon>
        <taxon>Sordariomycetes</taxon>
        <taxon>Hypocreomycetidae</taxon>
        <taxon>Glomerellales</taxon>
        <taxon>Plectosphaerellaceae</taxon>
        <taxon>Verticillium</taxon>
    </lineage>
</organism>
<evidence type="ECO:0000256" key="1">
    <source>
        <dbReference type="SAM" id="MobiDB-lite"/>
    </source>
</evidence>
<feature type="non-terminal residue" evidence="2">
    <location>
        <position position="268"/>
    </location>
</feature>
<protein>
    <recommendedName>
        <fullName evidence="4">Zn(2)-C6 fungal-type domain-containing protein</fullName>
    </recommendedName>
</protein>
<accession>A0A0G4N411</accession>
<feature type="region of interest" description="Disordered" evidence="1">
    <location>
        <begin position="126"/>
        <end position="147"/>
    </location>
</feature>
<sequence>SEFRSPRLSNRPHQALVNIFLSSAFFVVPPSLASPRQRLFATASRRSSVPGKPPSTSLCHGLSSFLRPWQALVNVSLPRPFHPFLVQSSSGLRSVLLQFSSGICDKPSFIFPYCGLSVISLPAAMSSSGDHHEETGPEPSPPEQPKPRCALCMEGDYETCDGKHPCQVCTVIGRPRECHYPRAGKVAKKVQVKEEPNQHQAPITIEDSDSNNLVCRQELVVVEAQSPTPLVFHGLPESPPCLDRILRSTELQQSDFLKISIDEIVMKL</sequence>
<evidence type="ECO:0008006" key="4">
    <source>
        <dbReference type="Google" id="ProtNLM"/>
    </source>
</evidence>
<dbReference type="EMBL" id="CVQH01026860">
    <property type="protein sequence ID" value="CRK41202.1"/>
    <property type="molecule type" value="Genomic_DNA"/>
</dbReference>
<reference evidence="2 3" key="1">
    <citation type="submission" date="2015-05" db="EMBL/GenBank/DDBJ databases">
        <authorList>
            <person name="Wang D.B."/>
            <person name="Wang M."/>
        </authorList>
    </citation>
    <scope>NUCLEOTIDE SEQUENCE [LARGE SCALE GENOMIC DNA]</scope>
    <source>
        <strain evidence="2">VL1</strain>
    </source>
</reference>
<evidence type="ECO:0000313" key="2">
    <source>
        <dbReference type="EMBL" id="CRK41202.1"/>
    </source>
</evidence>
<gene>
    <name evidence="2" type="ORF">BN1708_008469</name>
</gene>
<keyword evidence="3" id="KW-1185">Reference proteome</keyword>